<gene>
    <name evidence="2" type="ORF">F4V73_07440</name>
</gene>
<accession>A0A5M9RDW8</accession>
<dbReference type="EMBL" id="VXKB01000001">
    <property type="protein sequence ID" value="KAA8717665.1"/>
    <property type="molecule type" value="Genomic_DNA"/>
</dbReference>
<comment type="caution">
    <text evidence="2">The sequence shown here is derived from an EMBL/GenBank/DDBJ whole genome shotgun (WGS) entry which is preliminary data.</text>
</comment>
<evidence type="ECO:0000313" key="3">
    <source>
        <dbReference type="Proteomes" id="UP000322181"/>
    </source>
</evidence>
<keyword evidence="1" id="KW-0472">Membrane</keyword>
<proteinExistence type="predicted"/>
<dbReference type="AlphaFoldDB" id="A0A5M9RDW8"/>
<keyword evidence="1" id="KW-0812">Transmembrane</keyword>
<name>A0A5M9RDW8_9GAMM</name>
<dbReference type="OrthoDB" id="9132795at2"/>
<sequence>MNKHKQKSVTWITVRGLFLLIVIFVVIISSAVIKNKRPAIAEVLSSEAIMATVPVRHEYCDLIPMPGPFKPEHLDIIRPTSETCTPYLLYEMLLKPPRMYGGAAYRSCTEAFTYEHRIVGYDVVYKINNTVGKVRINYNPGDAMPVDNTGRLIILPGLSNGK</sequence>
<keyword evidence="1" id="KW-1133">Transmembrane helix</keyword>
<organism evidence="2 3">
    <name type="scientific">Morganella psychrotolerans</name>
    <dbReference type="NCBI Taxonomy" id="368603"/>
    <lineage>
        <taxon>Bacteria</taxon>
        <taxon>Pseudomonadati</taxon>
        <taxon>Pseudomonadota</taxon>
        <taxon>Gammaproteobacteria</taxon>
        <taxon>Enterobacterales</taxon>
        <taxon>Morganellaceae</taxon>
        <taxon>Morganella</taxon>
    </lineage>
</organism>
<evidence type="ECO:0000313" key="2">
    <source>
        <dbReference type="EMBL" id="KAA8717665.1"/>
    </source>
</evidence>
<protein>
    <submittedName>
        <fullName evidence="2">UmoD</fullName>
    </submittedName>
</protein>
<reference evidence="2 3" key="1">
    <citation type="submission" date="2019-09" db="EMBL/GenBank/DDBJ databases">
        <title>Draft genome sequence of various Type strains from the CCUG.</title>
        <authorList>
            <person name="Pineiro-Iglesias B."/>
            <person name="Tunovic T."/>
            <person name="Unosson C."/>
            <person name="Inganas E."/>
            <person name="Ohlen M."/>
            <person name="Cardew S."/>
            <person name="Jensie-Markopoulos S."/>
            <person name="Salva-Serra F."/>
            <person name="Jaen-Luchoro D."/>
            <person name="Karlsson R."/>
            <person name="Svensson-Stadler L."/>
            <person name="Chun J."/>
            <person name="Moore E."/>
        </authorList>
    </citation>
    <scope>NUCLEOTIDE SEQUENCE [LARGE SCALE GENOMIC DNA]</scope>
    <source>
        <strain evidence="2 3">CCUG 53682T</strain>
    </source>
</reference>
<feature type="transmembrane region" description="Helical" evidence="1">
    <location>
        <begin position="12"/>
        <end position="33"/>
    </location>
</feature>
<dbReference type="Proteomes" id="UP000322181">
    <property type="component" value="Unassembled WGS sequence"/>
</dbReference>
<evidence type="ECO:0000256" key="1">
    <source>
        <dbReference type="SAM" id="Phobius"/>
    </source>
</evidence>